<keyword evidence="2" id="KW-0229">DNA integration</keyword>
<dbReference type="AlphaFoldDB" id="A0A7Y3T2Y6"/>
<feature type="domain" description="Tyr recombinase" evidence="6">
    <location>
        <begin position="210"/>
        <end position="411"/>
    </location>
</feature>
<proteinExistence type="inferred from homology"/>
<name>A0A7Y3T2Y6_9HYPH</name>
<dbReference type="PROSITE" id="PS51898">
    <property type="entry name" value="TYR_RECOMBINASE"/>
    <property type="match status" value="1"/>
</dbReference>
<evidence type="ECO:0000313" key="9">
    <source>
        <dbReference type="Proteomes" id="UP000526233"/>
    </source>
</evidence>
<dbReference type="PANTHER" id="PTHR30629">
    <property type="entry name" value="PROPHAGE INTEGRASE"/>
    <property type="match status" value="1"/>
</dbReference>
<dbReference type="PANTHER" id="PTHR30629:SF2">
    <property type="entry name" value="PROPHAGE INTEGRASE INTS-RELATED"/>
    <property type="match status" value="1"/>
</dbReference>
<dbReference type="RefSeq" id="WP_171379726.1">
    <property type="nucleotide sequence ID" value="NZ_PKQI01000001.1"/>
</dbReference>
<evidence type="ECO:0000256" key="4">
    <source>
        <dbReference type="ARBA" id="ARBA00023172"/>
    </source>
</evidence>
<dbReference type="GO" id="GO:0006310">
    <property type="term" value="P:DNA recombination"/>
    <property type="evidence" value="ECO:0007669"/>
    <property type="project" value="UniProtKB-KW"/>
</dbReference>
<dbReference type="InterPro" id="IPR025166">
    <property type="entry name" value="Integrase_DNA_bind_dom"/>
</dbReference>
<evidence type="ECO:0000256" key="1">
    <source>
        <dbReference type="ARBA" id="ARBA00008857"/>
    </source>
</evidence>
<dbReference type="Pfam" id="PF14659">
    <property type="entry name" value="Phage_int_SAM_3"/>
    <property type="match status" value="1"/>
</dbReference>
<dbReference type="EMBL" id="PKQI01000001">
    <property type="protein sequence ID" value="NNV19980.1"/>
    <property type="molecule type" value="Genomic_DNA"/>
</dbReference>
<protein>
    <submittedName>
        <fullName evidence="8">DUF4102 domain-containing protein</fullName>
    </submittedName>
</protein>
<dbReference type="Pfam" id="PF13356">
    <property type="entry name" value="Arm-DNA-bind_3"/>
    <property type="match status" value="1"/>
</dbReference>
<dbReference type="InterPro" id="IPR044068">
    <property type="entry name" value="CB"/>
</dbReference>
<dbReference type="InterPro" id="IPR010998">
    <property type="entry name" value="Integrase_recombinase_N"/>
</dbReference>
<keyword evidence="4" id="KW-0233">DNA recombination</keyword>
<evidence type="ECO:0000256" key="3">
    <source>
        <dbReference type="ARBA" id="ARBA00023125"/>
    </source>
</evidence>
<evidence type="ECO:0000313" key="8">
    <source>
        <dbReference type="EMBL" id="NNV19980.1"/>
    </source>
</evidence>
<dbReference type="GO" id="GO:0015074">
    <property type="term" value="P:DNA integration"/>
    <property type="evidence" value="ECO:0007669"/>
    <property type="project" value="UniProtKB-KW"/>
</dbReference>
<evidence type="ECO:0000256" key="2">
    <source>
        <dbReference type="ARBA" id="ARBA00022908"/>
    </source>
</evidence>
<comment type="caution">
    <text evidence="8">The sequence shown here is derived from an EMBL/GenBank/DDBJ whole genome shotgun (WGS) entry which is preliminary data.</text>
</comment>
<dbReference type="InterPro" id="IPR002104">
    <property type="entry name" value="Integrase_catalytic"/>
</dbReference>
<dbReference type="InterPro" id="IPR050808">
    <property type="entry name" value="Phage_Integrase"/>
</dbReference>
<dbReference type="Gene3D" id="1.10.443.10">
    <property type="entry name" value="Intergrase catalytic core"/>
    <property type="match status" value="1"/>
</dbReference>
<organism evidence="8 9">
    <name type="scientific">Brucella pseudogrignonensis</name>
    <dbReference type="NCBI Taxonomy" id="419475"/>
    <lineage>
        <taxon>Bacteria</taxon>
        <taxon>Pseudomonadati</taxon>
        <taxon>Pseudomonadota</taxon>
        <taxon>Alphaproteobacteria</taxon>
        <taxon>Hyphomicrobiales</taxon>
        <taxon>Brucellaceae</taxon>
        <taxon>Brucella/Ochrobactrum group</taxon>
        <taxon>Brucella</taxon>
    </lineage>
</organism>
<feature type="domain" description="Core-binding (CB)" evidence="7">
    <location>
        <begin position="101"/>
        <end position="188"/>
    </location>
</feature>
<dbReference type="PROSITE" id="PS51900">
    <property type="entry name" value="CB"/>
    <property type="match status" value="1"/>
</dbReference>
<dbReference type="InterPro" id="IPR011010">
    <property type="entry name" value="DNA_brk_join_enz"/>
</dbReference>
<dbReference type="SUPFAM" id="SSF56349">
    <property type="entry name" value="DNA breaking-rejoining enzymes"/>
    <property type="match status" value="1"/>
</dbReference>
<gene>
    <name evidence="8" type="ORF">EHE22_05995</name>
</gene>
<dbReference type="GO" id="GO:0003677">
    <property type="term" value="F:DNA binding"/>
    <property type="evidence" value="ECO:0007669"/>
    <property type="project" value="UniProtKB-UniRule"/>
</dbReference>
<dbReference type="Pfam" id="PF00589">
    <property type="entry name" value="Phage_integrase"/>
    <property type="match status" value="1"/>
</dbReference>
<reference evidence="8 9" key="1">
    <citation type="submission" date="2018-11" db="EMBL/GenBank/DDBJ databases">
        <title>Genome sequencing and analysis.</title>
        <authorList>
            <person name="Huang Y.-T."/>
        </authorList>
    </citation>
    <scope>NUCLEOTIDE SEQUENCE [LARGE SCALE GENOMIC DNA]</scope>
    <source>
        <strain evidence="8 9">SHIN</strain>
    </source>
</reference>
<evidence type="ECO:0000259" key="7">
    <source>
        <dbReference type="PROSITE" id="PS51900"/>
    </source>
</evidence>
<dbReference type="InterPro" id="IPR004107">
    <property type="entry name" value="Integrase_SAM-like_N"/>
</dbReference>
<dbReference type="Proteomes" id="UP000526233">
    <property type="component" value="Unassembled WGS sequence"/>
</dbReference>
<dbReference type="Gene3D" id="3.30.160.390">
    <property type="entry name" value="Integrase, DNA-binding domain"/>
    <property type="match status" value="1"/>
</dbReference>
<evidence type="ECO:0000256" key="5">
    <source>
        <dbReference type="PROSITE-ProRule" id="PRU01248"/>
    </source>
</evidence>
<comment type="similarity">
    <text evidence="1">Belongs to the 'phage' integrase family.</text>
</comment>
<dbReference type="CDD" id="cd00796">
    <property type="entry name" value="INT_Rci_Hp1_C"/>
    <property type="match status" value="1"/>
</dbReference>
<sequence length="425" mass="46903">MPVIRINQKNVKEIVTPEKNTFYFDDKLVGFGLKITPKGSKSWFVEYRPGAGGRSVTKKRMRIGGMELSPDQARAAADKLLSSVSLGSDPAADRAGERGALSIADVADRFMSEHVRKKRKENSVDNYEDAFEVHIKPAIGRKAADAITRSDLTKLHNKVGEKKPDGTGGPYAANKVLAVLSKMFNWAGDLGLVKEGHNPTQKIERFNEEPRERYLTGEELERLGAALNEAETSGIPYNVSGDNEKSRHRKGEHTRHIVYSAHITGAIRLLLLTGCRLREILHLRWSEVDFDRGLLFLPDSKTGKKAVVLSEAAIEVLKSIPRIGIYVVASDSAGMKDEQPRHDIKKPWATISERADLKGVRIHDLRHTFASVGAGGGLGLPVIGKLLGHSQASTTQRYAHLDVNPVRRAADLIADNIAEKLRKKH</sequence>
<dbReference type="InterPro" id="IPR038488">
    <property type="entry name" value="Integrase_DNA-bd_sf"/>
</dbReference>
<evidence type="ECO:0000259" key="6">
    <source>
        <dbReference type="PROSITE" id="PS51898"/>
    </source>
</evidence>
<accession>A0A7Y3T2Y6</accession>
<dbReference type="InterPro" id="IPR013762">
    <property type="entry name" value="Integrase-like_cat_sf"/>
</dbReference>
<keyword evidence="3 5" id="KW-0238">DNA-binding</keyword>
<dbReference type="Gene3D" id="1.10.150.130">
    <property type="match status" value="1"/>
</dbReference>